<gene>
    <name evidence="13" type="ORF">GCM10009550_62810</name>
</gene>
<dbReference type="Gene3D" id="6.10.340.10">
    <property type="match status" value="1"/>
</dbReference>
<evidence type="ECO:0000259" key="12">
    <source>
        <dbReference type="PROSITE" id="PS50885"/>
    </source>
</evidence>
<feature type="domain" description="HAMP" evidence="12">
    <location>
        <begin position="188"/>
        <end position="241"/>
    </location>
</feature>
<dbReference type="InterPro" id="IPR003594">
    <property type="entry name" value="HATPase_dom"/>
</dbReference>
<comment type="catalytic activity">
    <reaction evidence="1">
        <text>ATP + protein L-histidine = ADP + protein N-phospho-L-histidine.</text>
        <dbReference type="EC" id="2.7.13.3"/>
    </reaction>
</comment>
<dbReference type="RefSeq" id="WP_344244941.1">
    <property type="nucleotide sequence ID" value="NZ_BAAAHH010000034.1"/>
</dbReference>
<comment type="caution">
    <text evidence="13">The sequence shown here is derived from an EMBL/GenBank/DDBJ whole genome shotgun (WGS) entry which is preliminary data.</text>
</comment>
<feature type="domain" description="Histidine kinase" evidence="11">
    <location>
        <begin position="249"/>
        <end position="450"/>
    </location>
</feature>
<keyword evidence="8" id="KW-1133">Transmembrane helix</keyword>
<dbReference type="SMART" id="SM00388">
    <property type="entry name" value="HisKA"/>
    <property type="match status" value="1"/>
</dbReference>
<dbReference type="CDD" id="cd00075">
    <property type="entry name" value="HATPase"/>
    <property type="match status" value="1"/>
</dbReference>
<keyword evidence="14" id="KW-1185">Reference proteome</keyword>
<name>A0ABN1RUZ6_9ACTN</name>
<keyword evidence="4" id="KW-0597">Phosphoprotein</keyword>
<keyword evidence="7 13" id="KW-0418">Kinase</keyword>
<dbReference type="EMBL" id="BAAAHH010000034">
    <property type="protein sequence ID" value="GAA0964589.1"/>
    <property type="molecule type" value="Genomic_DNA"/>
</dbReference>
<protein>
    <recommendedName>
        <fullName evidence="3">histidine kinase</fullName>
        <ecNumber evidence="3">2.7.13.3</ecNumber>
    </recommendedName>
</protein>
<dbReference type="Gene3D" id="3.30.565.10">
    <property type="entry name" value="Histidine kinase-like ATPase, C-terminal domain"/>
    <property type="match status" value="1"/>
</dbReference>
<dbReference type="Pfam" id="PF00512">
    <property type="entry name" value="HisKA"/>
    <property type="match status" value="1"/>
</dbReference>
<comment type="subcellular location">
    <subcellularLocation>
        <location evidence="2">Cell membrane</location>
    </subcellularLocation>
</comment>
<dbReference type="GO" id="GO:0016301">
    <property type="term" value="F:kinase activity"/>
    <property type="evidence" value="ECO:0007669"/>
    <property type="project" value="UniProtKB-KW"/>
</dbReference>
<dbReference type="Pfam" id="PF02518">
    <property type="entry name" value="HATPase_c"/>
    <property type="match status" value="1"/>
</dbReference>
<dbReference type="CDD" id="cd06225">
    <property type="entry name" value="HAMP"/>
    <property type="match status" value="1"/>
</dbReference>
<evidence type="ECO:0000313" key="13">
    <source>
        <dbReference type="EMBL" id="GAA0964589.1"/>
    </source>
</evidence>
<dbReference type="SUPFAM" id="SSF55874">
    <property type="entry name" value="ATPase domain of HSP90 chaperone/DNA topoisomerase II/histidine kinase"/>
    <property type="match status" value="1"/>
</dbReference>
<dbReference type="PROSITE" id="PS50109">
    <property type="entry name" value="HIS_KIN"/>
    <property type="match status" value="1"/>
</dbReference>
<evidence type="ECO:0000256" key="9">
    <source>
        <dbReference type="ARBA" id="ARBA00023012"/>
    </source>
</evidence>
<dbReference type="InterPro" id="IPR003661">
    <property type="entry name" value="HisK_dim/P_dom"/>
</dbReference>
<dbReference type="InterPro" id="IPR050428">
    <property type="entry name" value="TCS_sensor_his_kinase"/>
</dbReference>
<dbReference type="InterPro" id="IPR036890">
    <property type="entry name" value="HATPase_C_sf"/>
</dbReference>
<keyword evidence="10" id="KW-0472">Membrane</keyword>
<evidence type="ECO:0000256" key="3">
    <source>
        <dbReference type="ARBA" id="ARBA00012438"/>
    </source>
</evidence>
<dbReference type="SMART" id="SM00304">
    <property type="entry name" value="HAMP"/>
    <property type="match status" value="1"/>
</dbReference>
<dbReference type="Gene3D" id="1.10.287.130">
    <property type="match status" value="1"/>
</dbReference>
<dbReference type="InterPro" id="IPR003660">
    <property type="entry name" value="HAMP_dom"/>
</dbReference>
<dbReference type="PANTHER" id="PTHR45436">
    <property type="entry name" value="SENSOR HISTIDINE KINASE YKOH"/>
    <property type="match status" value="1"/>
</dbReference>
<evidence type="ECO:0000256" key="1">
    <source>
        <dbReference type="ARBA" id="ARBA00000085"/>
    </source>
</evidence>
<organism evidence="13 14">
    <name type="scientific">Actinocorallia libanotica</name>
    <dbReference type="NCBI Taxonomy" id="46162"/>
    <lineage>
        <taxon>Bacteria</taxon>
        <taxon>Bacillati</taxon>
        <taxon>Actinomycetota</taxon>
        <taxon>Actinomycetes</taxon>
        <taxon>Streptosporangiales</taxon>
        <taxon>Thermomonosporaceae</taxon>
        <taxon>Actinocorallia</taxon>
    </lineage>
</organism>
<dbReference type="CDD" id="cd00082">
    <property type="entry name" value="HisKA"/>
    <property type="match status" value="1"/>
</dbReference>
<dbReference type="Pfam" id="PF00672">
    <property type="entry name" value="HAMP"/>
    <property type="match status" value="1"/>
</dbReference>
<dbReference type="PANTHER" id="PTHR45436:SF5">
    <property type="entry name" value="SENSOR HISTIDINE KINASE TRCS"/>
    <property type="match status" value="1"/>
</dbReference>
<evidence type="ECO:0000256" key="2">
    <source>
        <dbReference type="ARBA" id="ARBA00004236"/>
    </source>
</evidence>
<evidence type="ECO:0000259" key="11">
    <source>
        <dbReference type="PROSITE" id="PS50109"/>
    </source>
</evidence>
<evidence type="ECO:0000256" key="5">
    <source>
        <dbReference type="ARBA" id="ARBA00022679"/>
    </source>
</evidence>
<keyword evidence="6" id="KW-0812">Transmembrane</keyword>
<evidence type="ECO:0000256" key="8">
    <source>
        <dbReference type="ARBA" id="ARBA00022989"/>
    </source>
</evidence>
<reference evidence="13 14" key="1">
    <citation type="journal article" date="2019" name="Int. J. Syst. Evol. Microbiol.">
        <title>The Global Catalogue of Microorganisms (GCM) 10K type strain sequencing project: providing services to taxonomists for standard genome sequencing and annotation.</title>
        <authorList>
            <consortium name="The Broad Institute Genomics Platform"/>
            <consortium name="The Broad Institute Genome Sequencing Center for Infectious Disease"/>
            <person name="Wu L."/>
            <person name="Ma J."/>
        </authorList>
    </citation>
    <scope>NUCLEOTIDE SEQUENCE [LARGE SCALE GENOMIC DNA]</scope>
    <source>
        <strain evidence="13 14">JCM 10696</strain>
    </source>
</reference>
<evidence type="ECO:0000256" key="6">
    <source>
        <dbReference type="ARBA" id="ARBA00022692"/>
    </source>
</evidence>
<accession>A0ABN1RUZ6</accession>
<dbReference type="InterPro" id="IPR005467">
    <property type="entry name" value="His_kinase_dom"/>
</dbReference>
<dbReference type="SUPFAM" id="SSF158472">
    <property type="entry name" value="HAMP domain-like"/>
    <property type="match status" value="1"/>
</dbReference>
<dbReference type="EC" id="2.7.13.3" evidence="3"/>
<dbReference type="PROSITE" id="PS50885">
    <property type="entry name" value="HAMP"/>
    <property type="match status" value="1"/>
</dbReference>
<evidence type="ECO:0000256" key="7">
    <source>
        <dbReference type="ARBA" id="ARBA00022777"/>
    </source>
</evidence>
<dbReference type="Proteomes" id="UP001500665">
    <property type="component" value="Unassembled WGS sequence"/>
</dbReference>
<evidence type="ECO:0000256" key="4">
    <source>
        <dbReference type="ARBA" id="ARBA00022553"/>
    </source>
</evidence>
<sequence>MSARARIVGWVLLVVALALGVASSATWSLLVTRLNDQVSAELANEAEKFRAFAGSRNEAAVDVRRLLTDYLAVTSPDRNETYFSIVDGRADRRSSVPGPALLDGDPRLVAEAAAARTTRMGWAHSEAGRVRYLAVPVRVTGDPRRGALVVGLFYDAERREVAEVTRVLGGTSLAAVGIAGIVAWLVSGRVLAPVRLVRTTAEQISGSSDLSRRLTVPGHDDVSALAGTFNRMLDRLERAFAVQREFLDDAGHELRTPLTVVRGHLELMGDDDREETLALVMDELGRMNRIVEDLLLLARSEQPGFLKPGTVPVAELTVDVLAKVRTLGAREWRLDEVADAHVTADGQRLTQALLQLVANAVRHTRDGGRIGVGTALRDGGLALWVRDDGPGVPPELRERIFERFAHGERGGTGLGLAIVGSIAHAHGGRVAVADAPGGGALFTITIPAVLEEAADEPDSHR</sequence>
<dbReference type="PRINTS" id="PR00344">
    <property type="entry name" value="BCTRLSENSOR"/>
</dbReference>
<evidence type="ECO:0000256" key="10">
    <source>
        <dbReference type="ARBA" id="ARBA00023136"/>
    </source>
</evidence>
<keyword evidence="5" id="KW-0808">Transferase</keyword>
<evidence type="ECO:0000313" key="14">
    <source>
        <dbReference type="Proteomes" id="UP001500665"/>
    </source>
</evidence>
<dbReference type="InterPro" id="IPR036097">
    <property type="entry name" value="HisK_dim/P_sf"/>
</dbReference>
<proteinExistence type="predicted"/>
<dbReference type="SMART" id="SM00387">
    <property type="entry name" value="HATPase_c"/>
    <property type="match status" value="1"/>
</dbReference>
<dbReference type="InterPro" id="IPR004358">
    <property type="entry name" value="Sig_transdc_His_kin-like_C"/>
</dbReference>
<dbReference type="SUPFAM" id="SSF47384">
    <property type="entry name" value="Homodimeric domain of signal transducing histidine kinase"/>
    <property type="match status" value="1"/>
</dbReference>
<keyword evidence="9" id="KW-0902">Two-component regulatory system</keyword>